<reference evidence="1 2" key="1">
    <citation type="submission" date="2015-01" db="EMBL/GenBank/DDBJ databases">
        <title>Comparative genomics of non-oral Prevotella species.</title>
        <authorList>
            <person name="Accetto T."/>
            <person name="Nograsek B."/>
            <person name="Avgustin G."/>
        </authorList>
    </citation>
    <scope>NUCLEOTIDE SEQUENCE [LARGE SCALE GENOMIC DNA]</scope>
    <source>
        <strain evidence="1 2">P5-119</strain>
    </source>
</reference>
<keyword evidence="2" id="KW-1185">Reference proteome</keyword>
<dbReference type="AlphaFoldDB" id="A0A0D0IWZ6"/>
<comment type="caution">
    <text evidence="1">The sequence shown here is derived from an EMBL/GenBank/DDBJ whole genome shotgun (WGS) entry which is preliminary data.</text>
</comment>
<evidence type="ECO:0000313" key="2">
    <source>
        <dbReference type="Proteomes" id="UP000032046"/>
    </source>
</evidence>
<organism evidence="1 2">
    <name type="scientific">Prevotella pectinovora</name>
    <dbReference type="NCBI Taxonomy" id="1602169"/>
    <lineage>
        <taxon>Bacteria</taxon>
        <taxon>Pseudomonadati</taxon>
        <taxon>Bacteroidota</taxon>
        <taxon>Bacteroidia</taxon>
        <taxon>Bacteroidales</taxon>
        <taxon>Prevotellaceae</taxon>
        <taxon>Prevotella</taxon>
    </lineage>
</organism>
<dbReference type="Proteomes" id="UP000032046">
    <property type="component" value="Unassembled WGS sequence"/>
</dbReference>
<dbReference type="EMBL" id="JXQK01000046">
    <property type="protein sequence ID" value="KIP63225.1"/>
    <property type="molecule type" value="Genomic_DNA"/>
</dbReference>
<gene>
    <name evidence="1" type="ORF">ST44_04790</name>
</gene>
<proteinExistence type="predicted"/>
<sequence>MIADYKFKIDLKKLSDEEAAVVFMGYGNSDIFPTVCKARLVFENDCCKIAILSTEQITHDNQASITTIGNFENLATILYGSTKETDAFLIKKQEEAYNKFKKRVFEKFRDTEAEESMTKRFNEFDINDAGIQYMSETRRQYMEDNIKIGLDSFSVEELVYSVEKLVNANVRLSHLLTNSQGLPGSTREIAVVTRAEGLTWCLHSLYAL</sequence>
<name>A0A0D0IWZ6_9BACT</name>
<accession>A0A0D0IWZ6</accession>
<protein>
    <submittedName>
        <fullName evidence="1">Uncharacterized protein</fullName>
    </submittedName>
</protein>
<dbReference type="STRING" id="1602171.ST44_04790"/>
<evidence type="ECO:0000313" key="1">
    <source>
        <dbReference type="EMBL" id="KIP63225.1"/>
    </source>
</evidence>